<comment type="caution">
    <text evidence="2">The sequence shown here is derived from an EMBL/GenBank/DDBJ whole genome shotgun (WGS) entry which is preliminary data.</text>
</comment>
<organism evidence="2 3">
    <name type="scientific">Orbilia blumenaviensis</name>
    <dbReference type="NCBI Taxonomy" id="1796055"/>
    <lineage>
        <taxon>Eukaryota</taxon>
        <taxon>Fungi</taxon>
        <taxon>Dikarya</taxon>
        <taxon>Ascomycota</taxon>
        <taxon>Pezizomycotina</taxon>
        <taxon>Orbiliomycetes</taxon>
        <taxon>Orbiliales</taxon>
        <taxon>Orbiliaceae</taxon>
        <taxon>Orbilia</taxon>
    </lineage>
</organism>
<protein>
    <submittedName>
        <fullName evidence="2">Uncharacterized protein</fullName>
    </submittedName>
</protein>
<proteinExistence type="predicted"/>
<evidence type="ECO:0000313" key="3">
    <source>
        <dbReference type="Proteomes" id="UP001373714"/>
    </source>
</evidence>
<dbReference type="EMBL" id="JAVHNS010000011">
    <property type="protein sequence ID" value="KAK6340391.1"/>
    <property type="molecule type" value="Genomic_DNA"/>
</dbReference>
<gene>
    <name evidence="2" type="ORF">TWF730_002150</name>
</gene>
<dbReference type="Proteomes" id="UP001373714">
    <property type="component" value="Unassembled WGS sequence"/>
</dbReference>
<feature type="signal peptide" evidence="1">
    <location>
        <begin position="1"/>
        <end position="19"/>
    </location>
</feature>
<feature type="chain" id="PRO_5043720911" evidence="1">
    <location>
        <begin position="20"/>
        <end position="303"/>
    </location>
</feature>
<evidence type="ECO:0000313" key="2">
    <source>
        <dbReference type="EMBL" id="KAK6340391.1"/>
    </source>
</evidence>
<name>A0AAV9UH52_9PEZI</name>
<keyword evidence="3" id="KW-1185">Reference proteome</keyword>
<reference evidence="2 3" key="1">
    <citation type="submission" date="2019-10" db="EMBL/GenBank/DDBJ databases">
        <authorList>
            <person name="Palmer J.M."/>
        </authorList>
    </citation>
    <scope>NUCLEOTIDE SEQUENCE [LARGE SCALE GENOMIC DNA]</scope>
    <source>
        <strain evidence="2 3">TWF730</strain>
    </source>
</reference>
<dbReference type="AlphaFoldDB" id="A0AAV9UH52"/>
<evidence type="ECO:0000256" key="1">
    <source>
        <dbReference type="SAM" id="SignalP"/>
    </source>
</evidence>
<sequence>MQMLYFISLLIPLFTPTTALPSGPDPPVQARPPSGTVDHLNAYCQMSLYNDGHRSGESWSGWPLSYSIDDKDVFNYDAGLNNQCVNIFELNPRLTNAISSFVVTGWCECEFFGRLECQEPLFAAFNREDGSLWDRKSGYYNPDDTIESYRCWYTQREQDFDFCTVTWQGVDPWSFREVHQAKQVVWETGPRWQDVIERRDIGECRTLPDKDSEEWQAISSIVINGCTCNLYSEENCVGEGLGSFGNSGNVIVKDDFSPVFFEKGIKSYMCFFPVGIPTAVRTDFDIGGKPGMPPEVRMGWVRD</sequence>
<accession>A0AAV9UH52</accession>
<keyword evidence="1" id="KW-0732">Signal</keyword>